<proteinExistence type="predicted"/>
<evidence type="ECO:0000313" key="1">
    <source>
        <dbReference type="EMBL" id="OUR95732.1"/>
    </source>
</evidence>
<comment type="caution">
    <text evidence="1">The sequence shown here is derived from an EMBL/GenBank/DDBJ whole genome shotgun (WGS) entry which is preliminary data.</text>
</comment>
<accession>A0A1Y5F504</accession>
<organism evidence="1 2">
    <name type="scientific">Halobacteriovorax marinus</name>
    <dbReference type="NCBI Taxonomy" id="97084"/>
    <lineage>
        <taxon>Bacteria</taxon>
        <taxon>Pseudomonadati</taxon>
        <taxon>Bdellovibrionota</taxon>
        <taxon>Bacteriovoracia</taxon>
        <taxon>Bacteriovoracales</taxon>
        <taxon>Halobacteriovoraceae</taxon>
        <taxon>Halobacteriovorax</taxon>
    </lineage>
</organism>
<name>A0A1Y5F504_9BACT</name>
<sequence>MKSLTNILMHYGKVASKGGGNLIVAMRISSLINIMFEQNESFTREQLEEQIEGLLIEIQRQIDEDKKD</sequence>
<evidence type="ECO:0000313" key="2">
    <source>
        <dbReference type="Proteomes" id="UP000196531"/>
    </source>
</evidence>
<dbReference type="AlphaFoldDB" id="A0A1Y5F504"/>
<gene>
    <name evidence="1" type="ORF">A9Q84_14620</name>
</gene>
<dbReference type="EMBL" id="MAAO01000007">
    <property type="protein sequence ID" value="OUR95732.1"/>
    <property type="molecule type" value="Genomic_DNA"/>
</dbReference>
<reference evidence="2" key="1">
    <citation type="journal article" date="2017" name="Proc. Natl. Acad. Sci. U.S.A.">
        <title>Simulation of Deepwater Horizon oil plume reveals substrate specialization within a complex community of hydrocarbon-degraders.</title>
        <authorList>
            <person name="Hu P."/>
            <person name="Dubinsky E.A."/>
            <person name="Probst A.J."/>
            <person name="Wang J."/>
            <person name="Sieber C.M.K."/>
            <person name="Tom L.M."/>
            <person name="Gardinali P."/>
            <person name="Banfield J.F."/>
            <person name="Atlas R.M."/>
            <person name="Andersen G.L."/>
        </authorList>
    </citation>
    <scope>NUCLEOTIDE SEQUENCE [LARGE SCALE GENOMIC DNA]</scope>
</reference>
<protein>
    <submittedName>
        <fullName evidence="1">Uncharacterized protein</fullName>
    </submittedName>
</protein>
<dbReference type="Proteomes" id="UP000196531">
    <property type="component" value="Unassembled WGS sequence"/>
</dbReference>